<dbReference type="PANTHER" id="PTHR42815:SF2">
    <property type="entry name" value="FAD-BINDING, PUTATIVE (AFU_ORTHOLOGUE AFUA_6G07600)-RELATED"/>
    <property type="match status" value="1"/>
</dbReference>
<dbReference type="PANTHER" id="PTHR42815">
    <property type="entry name" value="FAD-BINDING, PUTATIVE (AFU_ORTHOLOGUE AFUA_6G07600)-RELATED"/>
    <property type="match status" value="1"/>
</dbReference>
<dbReference type="AlphaFoldDB" id="A0A091B9D2"/>
<dbReference type="EMBL" id="AVCI01000045">
    <property type="protein sequence ID" value="KFN41050.1"/>
    <property type="molecule type" value="Genomic_DNA"/>
</dbReference>
<keyword evidence="1" id="KW-0175">Coiled coil</keyword>
<evidence type="ECO:0000259" key="2">
    <source>
        <dbReference type="Pfam" id="PF01243"/>
    </source>
</evidence>
<comment type="caution">
    <text evidence="3">The sequence shown here is derived from an EMBL/GenBank/DDBJ whole genome shotgun (WGS) entry which is preliminary data.</text>
</comment>
<feature type="domain" description="Pyridoxamine 5'-phosphate oxidase N-terminal" evidence="2">
    <location>
        <begin position="42"/>
        <end position="163"/>
    </location>
</feature>
<dbReference type="eggNOG" id="COG3576">
    <property type="taxonomic scope" value="Bacteria"/>
</dbReference>
<dbReference type="RefSeq" id="WP_022967744.1">
    <property type="nucleotide sequence ID" value="NZ_ATVD01000001.1"/>
</dbReference>
<protein>
    <recommendedName>
        <fullName evidence="2">Pyridoxamine 5'-phosphate oxidase N-terminal domain-containing protein</fullName>
    </recommendedName>
</protein>
<name>A0A091B9D2_9GAMM</name>
<keyword evidence="4" id="KW-1185">Reference proteome</keyword>
<gene>
    <name evidence="3" type="ORF">N789_03975</name>
</gene>
<proteinExistence type="predicted"/>
<sequence length="206" mass="23392">MTADIPSSDIAFTETVKGLQTARGSRSAYARMEQNGSWQTRITPELADFIAAQRSCFLATVNAEGQPYIQHRGGPPGFLRVLDEHTLAFVDFVGNRQYISSGNLLENPKAHLFLIDYRQRRRVKIWGQARTAEADEAWLARLMPEGYRAKPEQILLFQVSAWDANCPQHIPVRFEAEDVLAALKEKDQVIAQLQADIERLRQNPER</sequence>
<dbReference type="Proteomes" id="UP000029385">
    <property type="component" value="Unassembled WGS sequence"/>
</dbReference>
<feature type="coiled-coil region" evidence="1">
    <location>
        <begin position="176"/>
        <end position="203"/>
    </location>
</feature>
<dbReference type="PATRIC" id="fig|1121015.4.peg.2475"/>
<dbReference type="Pfam" id="PF01243">
    <property type="entry name" value="PNPOx_N"/>
    <property type="match status" value="1"/>
</dbReference>
<accession>A0A091B9D2</accession>
<dbReference type="Gene3D" id="2.30.110.10">
    <property type="entry name" value="Electron Transport, Fmn-binding Protein, Chain A"/>
    <property type="match status" value="1"/>
</dbReference>
<dbReference type="STRING" id="1121015.GCA_000420545_00068"/>
<reference evidence="3 4" key="1">
    <citation type="submission" date="2013-09" db="EMBL/GenBank/DDBJ databases">
        <title>Genome sequencing of Arenimonas oryziterrae.</title>
        <authorList>
            <person name="Chen F."/>
            <person name="Wang G."/>
        </authorList>
    </citation>
    <scope>NUCLEOTIDE SEQUENCE [LARGE SCALE GENOMIC DNA]</scope>
    <source>
        <strain evidence="3 4">YC6267</strain>
    </source>
</reference>
<dbReference type="InterPro" id="IPR012349">
    <property type="entry name" value="Split_barrel_FMN-bd"/>
</dbReference>
<dbReference type="SUPFAM" id="SSF50475">
    <property type="entry name" value="FMN-binding split barrel"/>
    <property type="match status" value="1"/>
</dbReference>
<organism evidence="3 4">
    <name type="scientific">Arenimonas oryziterrae DSM 21050 = YC6267</name>
    <dbReference type="NCBI Taxonomy" id="1121015"/>
    <lineage>
        <taxon>Bacteria</taxon>
        <taxon>Pseudomonadati</taxon>
        <taxon>Pseudomonadota</taxon>
        <taxon>Gammaproteobacteria</taxon>
        <taxon>Lysobacterales</taxon>
        <taxon>Lysobacteraceae</taxon>
        <taxon>Arenimonas</taxon>
    </lineage>
</organism>
<evidence type="ECO:0000313" key="4">
    <source>
        <dbReference type="Proteomes" id="UP000029385"/>
    </source>
</evidence>
<evidence type="ECO:0000256" key="1">
    <source>
        <dbReference type="SAM" id="Coils"/>
    </source>
</evidence>
<dbReference type="InterPro" id="IPR011576">
    <property type="entry name" value="Pyridox_Oxase_N"/>
</dbReference>
<dbReference type="OrthoDB" id="9796486at2"/>
<evidence type="ECO:0000313" key="3">
    <source>
        <dbReference type="EMBL" id="KFN41050.1"/>
    </source>
</evidence>